<dbReference type="AlphaFoldDB" id="A0A3P6Q5B1"/>
<dbReference type="PANTHER" id="PTHR11475:SF4">
    <property type="entry name" value="CHORION PEROXIDASE"/>
    <property type="match status" value="1"/>
</dbReference>
<dbReference type="EMBL" id="UYRV01001367">
    <property type="protein sequence ID" value="VDK46796.1"/>
    <property type="molecule type" value="Genomic_DNA"/>
</dbReference>
<accession>A0A3P6Q5B1</accession>
<keyword evidence="6" id="KW-1185">Reference proteome</keyword>
<evidence type="ECO:0000313" key="5">
    <source>
        <dbReference type="EMBL" id="VDK46796.1"/>
    </source>
</evidence>
<dbReference type="GO" id="GO:0020037">
    <property type="term" value="F:heme binding"/>
    <property type="evidence" value="ECO:0007669"/>
    <property type="project" value="InterPro"/>
</dbReference>
<dbReference type="InterPro" id="IPR019791">
    <property type="entry name" value="Haem_peroxidase_animal"/>
</dbReference>
<dbReference type="GO" id="GO:0006979">
    <property type="term" value="P:response to oxidative stress"/>
    <property type="evidence" value="ECO:0007669"/>
    <property type="project" value="InterPro"/>
</dbReference>
<dbReference type="PROSITE" id="PS50292">
    <property type="entry name" value="PEROXIDASE_3"/>
    <property type="match status" value="1"/>
</dbReference>
<dbReference type="InterPro" id="IPR010255">
    <property type="entry name" value="Haem_peroxidase_sf"/>
</dbReference>
<dbReference type="Pfam" id="PF03098">
    <property type="entry name" value="An_peroxidase"/>
    <property type="match status" value="1"/>
</dbReference>
<evidence type="ECO:0000256" key="1">
    <source>
        <dbReference type="ARBA" id="ARBA00004613"/>
    </source>
</evidence>
<proteinExistence type="predicted"/>
<keyword evidence="2" id="KW-0964">Secreted</keyword>
<evidence type="ECO:0000256" key="2">
    <source>
        <dbReference type="ARBA" id="ARBA00022525"/>
    </source>
</evidence>
<dbReference type="GO" id="GO:0005576">
    <property type="term" value="C:extracellular region"/>
    <property type="evidence" value="ECO:0007669"/>
    <property type="project" value="UniProtKB-SubCell"/>
</dbReference>
<feature type="non-terminal residue" evidence="5">
    <location>
        <position position="1"/>
    </location>
</feature>
<dbReference type="PANTHER" id="PTHR11475">
    <property type="entry name" value="OXIDASE/PEROXIDASE"/>
    <property type="match status" value="1"/>
</dbReference>
<sequence length="145" mass="16543">EVNPTWSDEKLFQEARRIVIAQIQHITYNEFVPLIVGKDNLRKNTLDLQVNGHDSRYDMNIDGSTLNVYASVVGQFFLTLLPNQIPITDTFGNHKRDELLGKVVLLYLHLNTSKLTFSRSSTIRHSSSKEVVSILSCDFLLNHQS</sequence>
<keyword evidence="3" id="KW-0575">Peroxidase</keyword>
<dbReference type="OrthoDB" id="823504at2759"/>
<gene>
    <name evidence="5" type="ORF">CGOC_LOCUS863</name>
</gene>
<dbReference type="SUPFAM" id="SSF48113">
    <property type="entry name" value="Heme-dependent peroxidases"/>
    <property type="match status" value="1"/>
</dbReference>
<name>A0A3P6Q5B1_CYLGO</name>
<organism evidence="5 6">
    <name type="scientific">Cylicostephanus goldi</name>
    <name type="common">Nematode worm</name>
    <dbReference type="NCBI Taxonomy" id="71465"/>
    <lineage>
        <taxon>Eukaryota</taxon>
        <taxon>Metazoa</taxon>
        <taxon>Ecdysozoa</taxon>
        <taxon>Nematoda</taxon>
        <taxon>Chromadorea</taxon>
        <taxon>Rhabditida</taxon>
        <taxon>Rhabditina</taxon>
        <taxon>Rhabditomorpha</taxon>
        <taxon>Strongyloidea</taxon>
        <taxon>Strongylidae</taxon>
        <taxon>Cylicostephanus</taxon>
    </lineage>
</organism>
<protein>
    <submittedName>
        <fullName evidence="5">Uncharacterized protein</fullName>
    </submittedName>
</protein>
<keyword evidence="3" id="KW-0560">Oxidoreductase</keyword>
<reference evidence="5 6" key="1">
    <citation type="submission" date="2018-11" db="EMBL/GenBank/DDBJ databases">
        <authorList>
            <consortium name="Pathogen Informatics"/>
        </authorList>
    </citation>
    <scope>NUCLEOTIDE SEQUENCE [LARGE SCALE GENOMIC DNA]</scope>
</reference>
<dbReference type="Gene3D" id="1.10.640.10">
    <property type="entry name" value="Haem peroxidase domain superfamily, animal type"/>
    <property type="match status" value="1"/>
</dbReference>
<evidence type="ECO:0000256" key="4">
    <source>
        <dbReference type="ARBA" id="ARBA00023180"/>
    </source>
</evidence>
<dbReference type="GO" id="GO:0004601">
    <property type="term" value="F:peroxidase activity"/>
    <property type="evidence" value="ECO:0007669"/>
    <property type="project" value="UniProtKB-KW"/>
</dbReference>
<evidence type="ECO:0000256" key="3">
    <source>
        <dbReference type="ARBA" id="ARBA00022559"/>
    </source>
</evidence>
<dbReference type="Proteomes" id="UP000271889">
    <property type="component" value="Unassembled WGS sequence"/>
</dbReference>
<dbReference type="InterPro" id="IPR037120">
    <property type="entry name" value="Haem_peroxidase_sf_animal"/>
</dbReference>
<comment type="subcellular location">
    <subcellularLocation>
        <location evidence="1">Secreted</location>
    </subcellularLocation>
</comment>
<evidence type="ECO:0000313" key="6">
    <source>
        <dbReference type="Proteomes" id="UP000271889"/>
    </source>
</evidence>
<keyword evidence="4" id="KW-0325">Glycoprotein</keyword>